<proteinExistence type="inferred from homology"/>
<organism evidence="5">
    <name type="scientific">Streptomyces sp. SID7499</name>
    <dbReference type="NCBI Taxonomy" id="2706086"/>
    <lineage>
        <taxon>Bacteria</taxon>
        <taxon>Bacillati</taxon>
        <taxon>Actinomycetota</taxon>
        <taxon>Actinomycetes</taxon>
        <taxon>Kitasatosporales</taxon>
        <taxon>Streptomycetaceae</taxon>
        <taxon>Streptomyces</taxon>
    </lineage>
</organism>
<protein>
    <submittedName>
        <fullName evidence="5">Extracellular solute-binding protein</fullName>
    </submittedName>
</protein>
<reference evidence="5" key="1">
    <citation type="submission" date="2020-01" db="EMBL/GenBank/DDBJ databases">
        <title>Insect and environment-associated Actinomycetes.</title>
        <authorList>
            <person name="Currrie C."/>
            <person name="Chevrette M."/>
            <person name="Carlson C."/>
            <person name="Stubbendieck R."/>
            <person name="Wendt-Pienkowski E."/>
        </authorList>
    </citation>
    <scope>NUCLEOTIDE SEQUENCE</scope>
    <source>
        <strain evidence="5">SID7499</strain>
    </source>
</reference>
<keyword evidence="3 4" id="KW-0732">Signal</keyword>
<dbReference type="Gene3D" id="3.40.190.10">
    <property type="entry name" value="Periplasmic binding protein-like II"/>
    <property type="match status" value="2"/>
</dbReference>
<evidence type="ECO:0000256" key="4">
    <source>
        <dbReference type="SAM" id="SignalP"/>
    </source>
</evidence>
<evidence type="ECO:0000256" key="2">
    <source>
        <dbReference type="ARBA" id="ARBA00022448"/>
    </source>
</evidence>
<dbReference type="EMBL" id="JAAGMN010005596">
    <property type="protein sequence ID" value="NEE15450.1"/>
    <property type="molecule type" value="Genomic_DNA"/>
</dbReference>
<feature type="signal peptide" evidence="4">
    <location>
        <begin position="1"/>
        <end position="20"/>
    </location>
</feature>
<dbReference type="GO" id="GO:0042956">
    <property type="term" value="P:maltodextrin transmembrane transport"/>
    <property type="evidence" value="ECO:0007669"/>
    <property type="project" value="TreeGrafter"/>
</dbReference>
<keyword evidence="2" id="KW-0813">Transport</keyword>
<dbReference type="GO" id="GO:0015768">
    <property type="term" value="P:maltose transport"/>
    <property type="evidence" value="ECO:0007669"/>
    <property type="project" value="TreeGrafter"/>
</dbReference>
<evidence type="ECO:0000313" key="5">
    <source>
        <dbReference type="EMBL" id="NEE15450.1"/>
    </source>
</evidence>
<gene>
    <name evidence="5" type="ORF">G3M58_54440</name>
</gene>
<dbReference type="PANTHER" id="PTHR30061:SF50">
    <property type="entry name" value="MALTOSE_MALTODEXTRIN-BINDING PERIPLASMIC PROTEIN"/>
    <property type="match status" value="1"/>
</dbReference>
<comment type="similarity">
    <text evidence="1">Belongs to the bacterial solute-binding protein 1 family.</text>
</comment>
<dbReference type="PANTHER" id="PTHR30061">
    <property type="entry name" value="MALTOSE-BINDING PERIPLASMIC PROTEIN"/>
    <property type="match status" value="1"/>
</dbReference>
<comment type="caution">
    <text evidence="5">The sequence shown here is derived from an EMBL/GenBank/DDBJ whole genome shotgun (WGS) entry which is preliminary data.</text>
</comment>
<dbReference type="Pfam" id="PF01547">
    <property type="entry name" value="SBP_bac_1"/>
    <property type="match status" value="1"/>
</dbReference>
<dbReference type="PROSITE" id="PS51257">
    <property type="entry name" value="PROKAR_LIPOPROTEIN"/>
    <property type="match status" value="1"/>
</dbReference>
<feature type="chain" id="PRO_5039237819" evidence="4">
    <location>
        <begin position="21"/>
        <end position="432"/>
    </location>
</feature>
<accession>A0A6G3XD42</accession>
<evidence type="ECO:0000256" key="1">
    <source>
        <dbReference type="ARBA" id="ARBA00008520"/>
    </source>
</evidence>
<dbReference type="GO" id="GO:1901982">
    <property type="term" value="F:maltose binding"/>
    <property type="evidence" value="ECO:0007669"/>
    <property type="project" value="TreeGrafter"/>
</dbReference>
<dbReference type="GO" id="GO:0055052">
    <property type="term" value="C:ATP-binding cassette (ABC) transporter complex, substrate-binding subunit-containing"/>
    <property type="evidence" value="ECO:0007669"/>
    <property type="project" value="TreeGrafter"/>
</dbReference>
<dbReference type="SUPFAM" id="SSF53850">
    <property type="entry name" value="Periplasmic binding protein-like II"/>
    <property type="match status" value="1"/>
</dbReference>
<sequence>MNLSVRFAGLTALAALLATACAPQTSSNSSSDKDEKTGTLRVWLFQEVGNAPKQKVVDSVVAGFEKAHRGTKVDVEYIPIDTRAQRVKAAFNDPASAPDVMEYGNTDTAGYVKDGGLLDVTKEFGDWGEAKDTDPTAKQSVTVDGKLYGAPFYVGVRALYYRTDVFKELGLSVPRTMDELASTARAIRAAKPELYGLVVGGAYTYGAMPFVWANGGELANGKSGSYASGIDSAEARKGIKAYTSLFGDDNCPAAKCAGMGGNDTISAFAAGKAGMAIGGDFSHTAVEAGKVKGKYAVVPLPGVQSGSIAPAFAGGNNIGVLKSTSHRTLAVRLMEQLASKKTQGELFDAMGFLPTFTDVRQQVARQEPFVKPFVRTLSAGTKFVPASPAWAQIDSSLVLPTMFQEVISGKKDVAKASDDAAKKMNDAFGSAG</sequence>
<name>A0A6G3XD42_9ACTN</name>
<dbReference type="AlphaFoldDB" id="A0A6G3XD42"/>
<dbReference type="InterPro" id="IPR006059">
    <property type="entry name" value="SBP"/>
</dbReference>
<evidence type="ECO:0000256" key="3">
    <source>
        <dbReference type="ARBA" id="ARBA00022729"/>
    </source>
</evidence>